<dbReference type="PANTHER" id="PTHR46401:SF2">
    <property type="entry name" value="GLYCOSYLTRANSFERASE WBBK-RELATED"/>
    <property type="match status" value="1"/>
</dbReference>
<dbReference type="AlphaFoldDB" id="A0A5J5IGX8"/>
<comment type="caution">
    <text evidence="3">The sequence shown here is derived from an EMBL/GenBank/DDBJ whole genome shotgun (WGS) entry which is preliminary data.</text>
</comment>
<sequence length="372" mass="42748">MANVLSIVSYKIFPAKFGGQKGIANFNEYFSRHHSLYCVTIQDNEPNAAPYTIINKLSNSKLRYVNVFYFGLLKKIIQQYKISHVIVEHPYYGWLGLLLKRFCKIKLIIHSHNIEAERFKTTGRWWWKILWQYEKYVHTHADFTFCITENDRQYFINNYKIPPGKTAVITFGISLDSPPPIYEQLAARNELLKKYALSKETVLYLFNGALDYQPNLNAVKNILDKINPLFIQNSIPYKIIICGKNLPAEMNNLQDYNDQNIIYAGFVDDINIYFKGVNVFINPVNDGGGIKTKLVEALGHNLNVVSTENGAIGVDANICNGKLRLCGNNDWQSFSDKMMEAIDINQSIDTAFFNYFYWDNIAKKAAAIVDQL</sequence>
<reference evidence="3 4" key="1">
    <citation type="submission" date="2019-09" db="EMBL/GenBank/DDBJ databases">
        <title>Draft genome sequence of Ginsengibacter sp. BR5-29.</title>
        <authorList>
            <person name="Im W.-T."/>
        </authorList>
    </citation>
    <scope>NUCLEOTIDE SEQUENCE [LARGE SCALE GENOMIC DNA]</scope>
    <source>
        <strain evidence="3 4">BR5-29</strain>
    </source>
</reference>
<dbReference type="RefSeq" id="WP_150415372.1">
    <property type="nucleotide sequence ID" value="NZ_VYQF01000003.1"/>
</dbReference>
<dbReference type="Pfam" id="PF13439">
    <property type="entry name" value="Glyco_transf_4"/>
    <property type="match status" value="1"/>
</dbReference>
<dbReference type="Proteomes" id="UP000326903">
    <property type="component" value="Unassembled WGS sequence"/>
</dbReference>
<evidence type="ECO:0000313" key="3">
    <source>
        <dbReference type="EMBL" id="KAA9038651.1"/>
    </source>
</evidence>
<feature type="domain" description="Glycosyltransferase subfamily 4-like N-terminal" evidence="2">
    <location>
        <begin position="28"/>
        <end position="176"/>
    </location>
</feature>
<name>A0A5J5IGX8_9BACT</name>
<dbReference type="Pfam" id="PF13692">
    <property type="entry name" value="Glyco_trans_1_4"/>
    <property type="match status" value="1"/>
</dbReference>
<dbReference type="InterPro" id="IPR028098">
    <property type="entry name" value="Glyco_trans_4-like_N"/>
</dbReference>
<evidence type="ECO:0000256" key="1">
    <source>
        <dbReference type="ARBA" id="ARBA00022679"/>
    </source>
</evidence>
<protein>
    <submittedName>
        <fullName evidence="3">Glycosyltransferase family 4 protein</fullName>
    </submittedName>
</protein>
<keyword evidence="1 3" id="KW-0808">Transferase</keyword>
<organism evidence="3 4">
    <name type="scientific">Ginsengibacter hankyongi</name>
    <dbReference type="NCBI Taxonomy" id="2607284"/>
    <lineage>
        <taxon>Bacteria</taxon>
        <taxon>Pseudomonadati</taxon>
        <taxon>Bacteroidota</taxon>
        <taxon>Chitinophagia</taxon>
        <taxon>Chitinophagales</taxon>
        <taxon>Chitinophagaceae</taxon>
        <taxon>Ginsengibacter</taxon>
    </lineage>
</organism>
<dbReference type="GO" id="GO:0016757">
    <property type="term" value="F:glycosyltransferase activity"/>
    <property type="evidence" value="ECO:0007669"/>
    <property type="project" value="TreeGrafter"/>
</dbReference>
<keyword evidence="4" id="KW-1185">Reference proteome</keyword>
<proteinExistence type="predicted"/>
<evidence type="ECO:0000259" key="2">
    <source>
        <dbReference type="Pfam" id="PF13439"/>
    </source>
</evidence>
<gene>
    <name evidence="3" type="ORF">FW778_13950</name>
</gene>
<dbReference type="Gene3D" id="3.40.50.2000">
    <property type="entry name" value="Glycogen Phosphorylase B"/>
    <property type="match status" value="2"/>
</dbReference>
<dbReference type="PANTHER" id="PTHR46401">
    <property type="entry name" value="GLYCOSYLTRANSFERASE WBBK-RELATED"/>
    <property type="match status" value="1"/>
</dbReference>
<dbReference type="GO" id="GO:0009103">
    <property type="term" value="P:lipopolysaccharide biosynthetic process"/>
    <property type="evidence" value="ECO:0007669"/>
    <property type="project" value="TreeGrafter"/>
</dbReference>
<evidence type="ECO:0000313" key="4">
    <source>
        <dbReference type="Proteomes" id="UP000326903"/>
    </source>
</evidence>
<accession>A0A5J5IGX8</accession>
<dbReference type="SUPFAM" id="SSF53756">
    <property type="entry name" value="UDP-Glycosyltransferase/glycogen phosphorylase"/>
    <property type="match status" value="1"/>
</dbReference>
<dbReference type="EMBL" id="VYQF01000003">
    <property type="protein sequence ID" value="KAA9038651.1"/>
    <property type="molecule type" value="Genomic_DNA"/>
</dbReference>